<protein>
    <submittedName>
        <fullName evidence="1">Uncharacterized protein</fullName>
    </submittedName>
</protein>
<dbReference type="Proteomes" id="UP001060215">
    <property type="component" value="Chromosome 14"/>
</dbReference>
<sequence>MSFPINLTILFPLLFTLFIPYNHAATFVIQNKCPYTVWAAASPSGGRRLDPDQSWTLNVKPGTTQARIWGRTNCNFDASGQGQCETGDCNGLLECKGYGKPPNTVAEFSLDQPNNVDYFDISNVYGFNIPIEFSPTTAACHGKRCAANLIAQCPNKLQAPGGCNNPCTVFKTNEYCCTNGAESCGPTVYSEFFKDRCPDAYSYPKDDATSLFTCPTGANYVITFCP</sequence>
<organism evidence="1 2">
    <name type="scientific">Camellia lanceoleosa</name>
    <dbReference type="NCBI Taxonomy" id="1840588"/>
    <lineage>
        <taxon>Eukaryota</taxon>
        <taxon>Viridiplantae</taxon>
        <taxon>Streptophyta</taxon>
        <taxon>Embryophyta</taxon>
        <taxon>Tracheophyta</taxon>
        <taxon>Spermatophyta</taxon>
        <taxon>Magnoliopsida</taxon>
        <taxon>eudicotyledons</taxon>
        <taxon>Gunneridae</taxon>
        <taxon>Pentapetalae</taxon>
        <taxon>asterids</taxon>
        <taxon>Ericales</taxon>
        <taxon>Theaceae</taxon>
        <taxon>Camellia</taxon>
    </lineage>
</organism>
<gene>
    <name evidence="1" type="ORF">LOK49_LG13G01256</name>
</gene>
<evidence type="ECO:0000313" key="2">
    <source>
        <dbReference type="Proteomes" id="UP001060215"/>
    </source>
</evidence>
<name>A0ACC0FI53_9ERIC</name>
<comment type="caution">
    <text evidence="1">The sequence shown here is derived from an EMBL/GenBank/DDBJ whole genome shotgun (WGS) entry which is preliminary data.</text>
</comment>
<accession>A0ACC0FI53</accession>
<proteinExistence type="predicted"/>
<evidence type="ECO:0000313" key="1">
    <source>
        <dbReference type="EMBL" id="KAI7988483.1"/>
    </source>
</evidence>
<keyword evidence="2" id="KW-1185">Reference proteome</keyword>
<reference evidence="1 2" key="1">
    <citation type="journal article" date="2022" name="Plant J.">
        <title>Chromosome-level genome of Camellia lanceoleosa provides a valuable resource for understanding genome evolution and self-incompatibility.</title>
        <authorList>
            <person name="Gong W."/>
            <person name="Xiao S."/>
            <person name="Wang L."/>
            <person name="Liao Z."/>
            <person name="Chang Y."/>
            <person name="Mo W."/>
            <person name="Hu G."/>
            <person name="Li W."/>
            <person name="Zhao G."/>
            <person name="Zhu H."/>
            <person name="Hu X."/>
            <person name="Ji K."/>
            <person name="Xiang X."/>
            <person name="Song Q."/>
            <person name="Yuan D."/>
            <person name="Jin S."/>
            <person name="Zhang L."/>
        </authorList>
    </citation>
    <scope>NUCLEOTIDE SEQUENCE [LARGE SCALE GENOMIC DNA]</scope>
    <source>
        <strain evidence="1">SQ_2022a</strain>
    </source>
</reference>
<dbReference type="EMBL" id="CM045771">
    <property type="protein sequence ID" value="KAI7988483.1"/>
    <property type="molecule type" value="Genomic_DNA"/>
</dbReference>